<dbReference type="HOGENOM" id="CLU_129213_0_0_6"/>
<dbReference type="AlphaFoldDB" id="D1P838"/>
<dbReference type="PROSITE" id="PS51257">
    <property type="entry name" value="PROKAR_LIPOPROTEIN"/>
    <property type="match status" value="1"/>
</dbReference>
<dbReference type="InterPro" id="IPR025264">
    <property type="entry name" value="Cag12"/>
</dbReference>
<evidence type="ECO:0000313" key="2">
    <source>
        <dbReference type="Proteomes" id="UP000005512"/>
    </source>
</evidence>
<dbReference type="EMBL" id="ABXV02000074">
    <property type="protein sequence ID" value="EFB70481.1"/>
    <property type="molecule type" value="Genomic_DNA"/>
</dbReference>
<sequence length="131" mass="15245">MKKIVWFSVFFLTACSSSPPEAPKVDWGKKETSMNTQLMTWTPTHTVIKSDEVNEKWQKRIENFIPENRFYDDAVFYAIAHANKIIIEVNGGHEFLNTKAWLQAHGANAVIQYQPKPKWLKNSTTIYLIRE</sequence>
<organism evidence="1 2">
    <name type="scientific">Providencia rustigianii DSM 4541</name>
    <dbReference type="NCBI Taxonomy" id="500637"/>
    <lineage>
        <taxon>Bacteria</taxon>
        <taxon>Pseudomonadati</taxon>
        <taxon>Pseudomonadota</taxon>
        <taxon>Gammaproteobacteria</taxon>
        <taxon>Enterobacterales</taxon>
        <taxon>Morganellaceae</taxon>
        <taxon>Providencia</taxon>
    </lineage>
</organism>
<dbReference type="STRING" id="500637.PROVRUST_08419"/>
<proteinExistence type="predicted"/>
<protein>
    <recommendedName>
        <fullName evidence="3">VirB/Tra/Trw family protein</fullName>
    </recommendedName>
</protein>
<evidence type="ECO:0008006" key="3">
    <source>
        <dbReference type="Google" id="ProtNLM"/>
    </source>
</evidence>
<dbReference type="RefSeq" id="WP_006816388.1">
    <property type="nucleotide sequence ID" value="NZ_GG703824.1"/>
</dbReference>
<keyword evidence="2" id="KW-1185">Reference proteome</keyword>
<dbReference type="eggNOG" id="ENOG5032TTW">
    <property type="taxonomic scope" value="Bacteria"/>
</dbReference>
<dbReference type="Proteomes" id="UP000005512">
    <property type="component" value="Unassembled WGS sequence"/>
</dbReference>
<dbReference type="Pfam" id="PF13117">
    <property type="entry name" value="Cag12"/>
    <property type="match status" value="1"/>
</dbReference>
<evidence type="ECO:0000313" key="1">
    <source>
        <dbReference type="EMBL" id="EFB70481.1"/>
    </source>
</evidence>
<name>D1P838_9GAMM</name>
<comment type="caution">
    <text evidence="1">The sequence shown here is derived from an EMBL/GenBank/DDBJ whole genome shotgun (WGS) entry which is preliminary data.</text>
</comment>
<reference evidence="1" key="1">
    <citation type="submission" date="2009-12" db="EMBL/GenBank/DDBJ databases">
        <authorList>
            <person name="Weinstock G."/>
            <person name="Sodergren E."/>
            <person name="Clifton S."/>
            <person name="Fulton L."/>
            <person name="Fulton B."/>
            <person name="Courtney L."/>
            <person name="Fronick C."/>
            <person name="Harrison M."/>
            <person name="Strong C."/>
            <person name="Farmer C."/>
            <person name="Delahaunty K."/>
            <person name="Markovic C."/>
            <person name="Hall O."/>
            <person name="Minx P."/>
            <person name="Tomlinson C."/>
            <person name="Mitreva M."/>
            <person name="Nelson J."/>
            <person name="Hou S."/>
            <person name="Wollam A."/>
            <person name="Pepin K.H."/>
            <person name="Johnson M."/>
            <person name="Bhonagiri V."/>
            <person name="Nash W.E."/>
            <person name="Warren W."/>
            <person name="Chinwalla A."/>
            <person name="Mardis E.R."/>
            <person name="Wilson R.K."/>
        </authorList>
    </citation>
    <scope>NUCLEOTIDE SEQUENCE [LARGE SCALE GENOMIC DNA]</scope>
    <source>
        <strain evidence="1">DSM 4541</strain>
    </source>
</reference>
<gene>
    <name evidence="1" type="ORF">PROVRUST_08419</name>
</gene>
<accession>D1P838</accession>